<comment type="caution">
    <text evidence="12">The sequence shown here is derived from an EMBL/GenBank/DDBJ whole genome shotgun (WGS) entry which is preliminary data.</text>
</comment>
<dbReference type="Proteomes" id="UP000094067">
    <property type="component" value="Unassembled WGS sequence"/>
</dbReference>
<evidence type="ECO:0000256" key="1">
    <source>
        <dbReference type="ARBA" id="ARBA00003618"/>
    </source>
</evidence>
<evidence type="ECO:0000256" key="9">
    <source>
        <dbReference type="PIRNR" id="PIRNR003128"/>
    </source>
</evidence>
<evidence type="ECO:0000313" key="16">
    <source>
        <dbReference type="Proteomes" id="UP000094271"/>
    </source>
</evidence>
<dbReference type="GO" id="GO:0006281">
    <property type="term" value="P:DNA repair"/>
    <property type="evidence" value="ECO:0007669"/>
    <property type="project" value="UniProtKB-KW"/>
</dbReference>
<dbReference type="RefSeq" id="WP_044972920.1">
    <property type="nucleotide sequence ID" value="NZ_DBFYTC010000019.1"/>
</dbReference>
<dbReference type="FunFam" id="3.40.50.300:FF:000356">
    <property type="entry name" value="DNA repair protein RecN"/>
    <property type="match status" value="1"/>
</dbReference>
<evidence type="ECO:0000313" key="15">
    <source>
        <dbReference type="Proteomes" id="UP000094067"/>
    </source>
</evidence>
<dbReference type="InterPro" id="IPR027417">
    <property type="entry name" value="P-loop_NTPase"/>
</dbReference>
<reference evidence="15 17" key="1">
    <citation type="submission" date="2016-07" db="EMBL/GenBank/DDBJ databases">
        <title>Characterization of isolates of Eisenbergiella tayi derived from blood cultures, using whole genome sequencing.</title>
        <authorList>
            <person name="Burdz T."/>
            <person name="Wiebe D."/>
            <person name="Huynh C."/>
            <person name="Bernard K."/>
        </authorList>
    </citation>
    <scope>NUCLEOTIDE SEQUENCE [LARGE SCALE GENOMIC DNA]</scope>
    <source>
        <strain evidence="13 15">NML 110608</strain>
        <strain evidence="12 17">NML 120489</strain>
    </source>
</reference>
<evidence type="ECO:0000256" key="4">
    <source>
        <dbReference type="ARBA" id="ARBA00022741"/>
    </source>
</evidence>
<comment type="function">
    <text evidence="1 9">May be involved in recombinational repair of damaged DNA.</text>
</comment>
<accession>A0A1E3A320</accession>
<keyword evidence="4" id="KW-0547">Nucleotide-binding</keyword>
<sequence>MLVSLHVKNLALIQETEVFFGPHLNILTGETGAGKSIIIGSVGLALGGRGDRDLIRTGADYALIELVFQLEKEGQIEKVKKLDIPIEEDGLVILQRRIMPQRSISKVNGETVNARLLKELSGVLIDIHGQHDSQQLLQTKKHLEILDDFAGEEFSRIKREIKEKYQFYRKIQEKLAETDLDEREKERQLSLARFEVEEIENASLKAGEDEELEKQYQKMSNSRKIAENLGNVHILTGYDQEGSAGEAVGRALRELNSVSAYDSVLDEMAVMLTDIDGLLNDFNRSVSDYLSDLEFDQNDFLQVEERLNTINRLKDKYGSTIEEILLYKENREEELQRLIDADAYRDKLNAQLRDARGALELVCTRATEIRKKAGKKLAKLFIEALQDLNFNQVDFAVEVERKDSIGPDGWDEVSFMISTNPGEPRRPLANVASGGELSRIMLALKTITAGQEDKDTFIFDEIDTGISGKTAWKVSRKLAVLGKSRQVICITHLPQIAAMADNHFIIEKKSMEDSTSTAIMEIGGTDILNELARMLGSDTITENSLANARELKEMAANTKQY</sequence>
<dbReference type="Pfam" id="PF02463">
    <property type="entry name" value="SMC_N"/>
    <property type="match status" value="1"/>
</dbReference>
<dbReference type="CDD" id="cd03241">
    <property type="entry name" value="ABC_RecN"/>
    <property type="match status" value="2"/>
</dbReference>
<dbReference type="EMBL" id="MCGH01000002">
    <property type="protein sequence ID" value="ODM07691.1"/>
    <property type="molecule type" value="Genomic_DNA"/>
</dbReference>
<dbReference type="EMBL" id="MCGI01000008">
    <property type="protein sequence ID" value="ODM02791.1"/>
    <property type="molecule type" value="Genomic_DNA"/>
</dbReference>
<dbReference type="SUPFAM" id="SSF52540">
    <property type="entry name" value="P-loop containing nucleoside triphosphate hydrolases"/>
    <property type="match status" value="1"/>
</dbReference>
<dbReference type="OrthoDB" id="9806954at2"/>
<dbReference type="Proteomes" id="UP000095003">
    <property type="component" value="Unassembled WGS sequence"/>
</dbReference>
<dbReference type="InterPro" id="IPR004604">
    <property type="entry name" value="DNA_recomb/repair_RecN"/>
</dbReference>
<feature type="coiled-coil region" evidence="10">
    <location>
        <begin position="168"/>
        <end position="229"/>
    </location>
</feature>
<evidence type="ECO:0000313" key="17">
    <source>
        <dbReference type="Proteomes" id="UP000095003"/>
    </source>
</evidence>
<dbReference type="PIRSF" id="PIRSF003128">
    <property type="entry name" value="RecN"/>
    <property type="match status" value="1"/>
</dbReference>
<evidence type="ECO:0000313" key="14">
    <source>
        <dbReference type="EMBL" id="ODR51812.1"/>
    </source>
</evidence>
<dbReference type="GO" id="GO:0005524">
    <property type="term" value="F:ATP binding"/>
    <property type="evidence" value="ECO:0007669"/>
    <property type="project" value="UniProtKB-KW"/>
</dbReference>
<comment type="similarity">
    <text evidence="2 9">Belongs to the RecN family.</text>
</comment>
<dbReference type="PANTHER" id="PTHR11059:SF0">
    <property type="entry name" value="DNA REPAIR PROTEIN RECN"/>
    <property type="match status" value="1"/>
</dbReference>
<dbReference type="Gene3D" id="3.40.50.300">
    <property type="entry name" value="P-loop containing nucleotide triphosphate hydrolases"/>
    <property type="match status" value="2"/>
</dbReference>
<feature type="domain" description="RecF/RecN/SMC N-terminal" evidence="11">
    <location>
        <begin position="5"/>
        <end position="508"/>
    </location>
</feature>
<evidence type="ECO:0000256" key="6">
    <source>
        <dbReference type="ARBA" id="ARBA00022840"/>
    </source>
</evidence>
<evidence type="ECO:0000259" key="11">
    <source>
        <dbReference type="Pfam" id="PF02463"/>
    </source>
</evidence>
<dbReference type="AlphaFoldDB" id="A0A1E3A320"/>
<proteinExistence type="inferred from homology"/>
<keyword evidence="5 9" id="KW-0227">DNA damage</keyword>
<keyword evidence="7 9" id="KW-0234">DNA repair</keyword>
<keyword evidence="10" id="KW-0175">Coiled coil</keyword>
<organism evidence="12 17">
    <name type="scientific">Eisenbergiella tayi</name>
    <dbReference type="NCBI Taxonomy" id="1432052"/>
    <lineage>
        <taxon>Bacteria</taxon>
        <taxon>Bacillati</taxon>
        <taxon>Bacillota</taxon>
        <taxon>Clostridia</taxon>
        <taxon>Lachnospirales</taxon>
        <taxon>Lachnospiraceae</taxon>
        <taxon>Eisenbergiella</taxon>
    </lineage>
</organism>
<evidence type="ECO:0000256" key="10">
    <source>
        <dbReference type="SAM" id="Coils"/>
    </source>
</evidence>
<name>A0A1E3A320_9FIRM</name>
<dbReference type="Proteomes" id="UP000094271">
    <property type="component" value="Unassembled WGS sequence"/>
</dbReference>
<gene>
    <name evidence="12" type="primary">recN</name>
    <name evidence="12" type="ORF">BEH84_06022</name>
    <name evidence="14" type="ORF">BEI59_12920</name>
    <name evidence="13" type="ORF">BEI61_03582</name>
</gene>
<dbReference type="GeneID" id="93304554"/>
<dbReference type="EMBL" id="MEHA01000008">
    <property type="protein sequence ID" value="ODR51812.1"/>
    <property type="molecule type" value="Genomic_DNA"/>
</dbReference>
<evidence type="ECO:0000256" key="7">
    <source>
        <dbReference type="ARBA" id="ARBA00023204"/>
    </source>
</evidence>
<keyword evidence="6" id="KW-0067">ATP-binding</keyword>
<dbReference type="PANTHER" id="PTHR11059">
    <property type="entry name" value="DNA REPAIR PROTEIN RECN"/>
    <property type="match status" value="1"/>
</dbReference>
<dbReference type="GO" id="GO:0006310">
    <property type="term" value="P:DNA recombination"/>
    <property type="evidence" value="ECO:0007669"/>
    <property type="project" value="InterPro"/>
</dbReference>
<evidence type="ECO:0000256" key="8">
    <source>
        <dbReference type="ARBA" id="ARBA00033408"/>
    </source>
</evidence>
<evidence type="ECO:0000256" key="5">
    <source>
        <dbReference type="ARBA" id="ARBA00022763"/>
    </source>
</evidence>
<evidence type="ECO:0000256" key="2">
    <source>
        <dbReference type="ARBA" id="ARBA00009441"/>
    </source>
</evidence>
<dbReference type="NCBIfam" id="TIGR00634">
    <property type="entry name" value="recN"/>
    <property type="match status" value="1"/>
</dbReference>
<protein>
    <recommendedName>
        <fullName evidence="3 9">DNA repair protein RecN</fullName>
    </recommendedName>
    <alternativeName>
        <fullName evidence="8 9">Recombination protein N</fullName>
    </alternativeName>
</protein>
<evidence type="ECO:0000313" key="13">
    <source>
        <dbReference type="EMBL" id="ODM07691.1"/>
    </source>
</evidence>
<dbReference type="GO" id="GO:0043590">
    <property type="term" value="C:bacterial nucleoid"/>
    <property type="evidence" value="ECO:0007669"/>
    <property type="project" value="TreeGrafter"/>
</dbReference>
<dbReference type="PATRIC" id="fig|1432052.3.peg.6656"/>
<evidence type="ECO:0000313" key="12">
    <source>
        <dbReference type="EMBL" id="ODM02791.1"/>
    </source>
</evidence>
<dbReference type="InterPro" id="IPR003395">
    <property type="entry name" value="RecF/RecN/SMC_N"/>
</dbReference>
<evidence type="ECO:0000256" key="3">
    <source>
        <dbReference type="ARBA" id="ARBA00021315"/>
    </source>
</evidence>
<dbReference type="GO" id="GO:0009432">
    <property type="term" value="P:SOS response"/>
    <property type="evidence" value="ECO:0007669"/>
    <property type="project" value="TreeGrafter"/>
</dbReference>
<reference evidence="14 16" key="2">
    <citation type="submission" date="2016-08" db="EMBL/GenBank/DDBJ databases">
        <authorList>
            <person name="Seilhamer J.J."/>
        </authorList>
    </citation>
    <scope>NUCLEOTIDE SEQUENCE [LARGE SCALE GENOMIC DNA]</scope>
    <source>
        <strain evidence="14 16">NML150140-1</strain>
    </source>
</reference>